<feature type="region of interest" description="Disordered" evidence="1">
    <location>
        <begin position="109"/>
        <end position="201"/>
    </location>
</feature>
<evidence type="ECO:0000313" key="3">
    <source>
        <dbReference type="EMBL" id="KAK5111674.1"/>
    </source>
</evidence>
<feature type="region of interest" description="Disordered" evidence="1">
    <location>
        <begin position="1"/>
        <end position="21"/>
    </location>
</feature>
<dbReference type="SUPFAM" id="SSF56112">
    <property type="entry name" value="Protein kinase-like (PK-like)"/>
    <property type="match status" value="1"/>
</dbReference>
<dbReference type="InterPro" id="IPR000719">
    <property type="entry name" value="Prot_kinase_dom"/>
</dbReference>
<dbReference type="GO" id="GO:0007165">
    <property type="term" value="P:signal transduction"/>
    <property type="evidence" value="ECO:0007669"/>
    <property type="project" value="TreeGrafter"/>
</dbReference>
<dbReference type="CDD" id="cd00180">
    <property type="entry name" value="PKc"/>
    <property type="match status" value="1"/>
</dbReference>
<accession>A0AAN7TG55</accession>
<dbReference type="AlphaFoldDB" id="A0AAN7TG55"/>
<sequence length="838" mass="94898">MPHLFPFVNHSGEQTGEEMHTGADRLQRVGPRRRPSLLKGLGGLLRRHHEQLQDLEPLPQTAPIEQQSSITDYFGPCRRRSLEDIMTVPRRVIPSLPRPQTICRAESEKREKLELAAPSPNEHRTLSVDQRRGLSGSAARRPISPRPHLPFVTTISGDAPDIPHHLQPEERPSDDLRSSRGPPEGLPPLQIPDQPLLDADPYIDYDEPEADQLALREECNSTWILNLSMHFRDKSPREKFFVTYAEKPNKWRRLTLSLDYRDAPPNSLEADLSTLHYQRDKSLRIYDAIRESLPEIQYYDTITNLKLETTREDCQLHVHVREDANEIITYPAISLFAHVSACRFRDSQVEFISHLSGFVYKVLAGGTVVIKKEIPGPDAVEEFLYEVNALHALRECENVVQLEGLVTDDSGSAVKGLLISYASQGALVDMLFDFRGTAELPWYRREKWAQQIVRGLMDIHEEGFVQGDFTLSNVVLDSDDNAVIIDINRRGCPVGWEPPELGRLIESGQRIGMHIGIKTDLFQLGMVLWALAEEVDEPERIERPLPRVMDDVPEYFQRMIDACLSESPRDRIEAKKLLRMFPTSAGRPPSQARRSVDFGQHIQAIYDSVSTHRSDKEYIDPELAVTIDEVRRPRPEHNPSDFTSAVTYVDPDSNPASSYRFTSTGSWVDVEHRRGRSPVSSRRRRSSPHGRSVSSATSVSPGQEEHKTLLEAKLWSKCSPSHRTEMSQYPPTINDDDLLPNNTVVSQAERACDRPLSIAQEETLNKQLQAVQLKDPSWLPLSYTDSGCDEQMTEDLNGTRENVTTKNDDPPSLNGEHGLLVGDEKVPDQQAVKSWDIS</sequence>
<dbReference type="PANTHER" id="PTHR23257:SF706">
    <property type="entry name" value="PROTO-ONCOGENE SERINE_THREONINE-PROTEIN KINASE MOS"/>
    <property type="match status" value="1"/>
</dbReference>
<dbReference type="PROSITE" id="PS50011">
    <property type="entry name" value="PROTEIN_KINASE_DOM"/>
    <property type="match status" value="1"/>
</dbReference>
<feature type="compositionally biased region" description="Low complexity" evidence="1">
    <location>
        <begin position="191"/>
        <end position="200"/>
    </location>
</feature>
<evidence type="ECO:0000313" key="4">
    <source>
        <dbReference type="Proteomes" id="UP001310890"/>
    </source>
</evidence>
<gene>
    <name evidence="3" type="ORF">LTR62_004779</name>
</gene>
<dbReference type="Proteomes" id="UP001310890">
    <property type="component" value="Unassembled WGS sequence"/>
</dbReference>
<feature type="compositionally biased region" description="Basic and acidic residues" evidence="1">
    <location>
        <begin position="161"/>
        <end position="178"/>
    </location>
</feature>
<dbReference type="InterPro" id="IPR001245">
    <property type="entry name" value="Ser-Thr/Tyr_kinase_cat_dom"/>
</dbReference>
<comment type="caution">
    <text evidence="3">The sequence shown here is derived from an EMBL/GenBank/DDBJ whole genome shotgun (WGS) entry which is preliminary data.</text>
</comment>
<dbReference type="GO" id="GO:0004672">
    <property type="term" value="F:protein kinase activity"/>
    <property type="evidence" value="ECO:0007669"/>
    <property type="project" value="InterPro"/>
</dbReference>
<dbReference type="Pfam" id="PF07714">
    <property type="entry name" value="PK_Tyr_Ser-Thr"/>
    <property type="match status" value="1"/>
</dbReference>
<name>A0AAN7TG55_9PEZI</name>
<protein>
    <recommendedName>
        <fullName evidence="2">Protein kinase domain-containing protein</fullName>
    </recommendedName>
</protein>
<dbReference type="GO" id="GO:0005524">
    <property type="term" value="F:ATP binding"/>
    <property type="evidence" value="ECO:0007669"/>
    <property type="project" value="InterPro"/>
</dbReference>
<feature type="region of interest" description="Disordered" evidence="1">
    <location>
        <begin position="797"/>
        <end position="838"/>
    </location>
</feature>
<organism evidence="3 4">
    <name type="scientific">Meristemomyces frigidus</name>
    <dbReference type="NCBI Taxonomy" id="1508187"/>
    <lineage>
        <taxon>Eukaryota</taxon>
        <taxon>Fungi</taxon>
        <taxon>Dikarya</taxon>
        <taxon>Ascomycota</taxon>
        <taxon>Pezizomycotina</taxon>
        <taxon>Dothideomycetes</taxon>
        <taxon>Dothideomycetidae</taxon>
        <taxon>Mycosphaerellales</taxon>
        <taxon>Teratosphaeriaceae</taxon>
        <taxon>Meristemomyces</taxon>
    </lineage>
</organism>
<evidence type="ECO:0000256" key="1">
    <source>
        <dbReference type="SAM" id="MobiDB-lite"/>
    </source>
</evidence>
<dbReference type="PANTHER" id="PTHR23257">
    <property type="entry name" value="SERINE-THREONINE PROTEIN KINASE"/>
    <property type="match status" value="1"/>
</dbReference>
<dbReference type="InterPro" id="IPR050167">
    <property type="entry name" value="Ser_Thr_protein_kinase"/>
</dbReference>
<dbReference type="GO" id="GO:0005737">
    <property type="term" value="C:cytoplasm"/>
    <property type="evidence" value="ECO:0007669"/>
    <property type="project" value="TreeGrafter"/>
</dbReference>
<feature type="domain" description="Protein kinase" evidence="2">
    <location>
        <begin position="325"/>
        <end position="584"/>
    </location>
</feature>
<dbReference type="EMBL" id="JAVRRL010000037">
    <property type="protein sequence ID" value="KAK5111674.1"/>
    <property type="molecule type" value="Genomic_DNA"/>
</dbReference>
<reference evidence="3" key="1">
    <citation type="submission" date="2023-08" db="EMBL/GenBank/DDBJ databases">
        <title>Black Yeasts Isolated from many extreme environments.</title>
        <authorList>
            <person name="Coleine C."/>
            <person name="Stajich J.E."/>
            <person name="Selbmann L."/>
        </authorList>
    </citation>
    <scope>NUCLEOTIDE SEQUENCE</scope>
    <source>
        <strain evidence="3">CCFEE 5401</strain>
    </source>
</reference>
<evidence type="ECO:0000259" key="2">
    <source>
        <dbReference type="PROSITE" id="PS50011"/>
    </source>
</evidence>
<feature type="compositionally biased region" description="Basic residues" evidence="1">
    <location>
        <begin position="673"/>
        <end position="688"/>
    </location>
</feature>
<dbReference type="Gene3D" id="1.10.510.10">
    <property type="entry name" value="Transferase(Phosphotransferase) domain 1"/>
    <property type="match status" value="1"/>
</dbReference>
<feature type="region of interest" description="Disordered" evidence="1">
    <location>
        <begin position="630"/>
        <end position="706"/>
    </location>
</feature>
<dbReference type="InterPro" id="IPR011009">
    <property type="entry name" value="Kinase-like_dom_sf"/>
</dbReference>
<feature type="compositionally biased region" description="Basic and acidic residues" evidence="1">
    <location>
        <begin position="121"/>
        <end position="132"/>
    </location>
</feature>
<feature type="compositionally biased region" description="Basic and acidic residues" evidence="1">
    <location>
        <begin position="630"/>
        <end position="639"/>
    </location>
</feature>
<proteinExistence type="predicted"/>
<feature type="compositionally biased region" description="Polar residues" evidence="1">
    <location>
        <begin position="654"/>
        <end position="666"/>
    </location>
</feature>